<dbReference type="EMBL" id="JBHLXG010000022">
    <property type="protein sequence ID" value="MFC0228679.1"/>
    <property type="molecule type" value="Genomic_DNA"/>
</dbReference>
<organism evidence="1 2">
    <name type="scientific">Serratia aquatilis</name>
    <dbReference type="NCBI Taxonomy" id="1737515"/>
    <lineage>
        <taxon>Bacteria</taxon>
        <taxon>Pseudomonadati</taxon>
        <taxon>Pseudomonadota</taxon>
        <taxon>Gammaproteobacteria</taxon>
        <taxon>Enterobacterales</taxon>
        <taxon>Yersiniaceae</taxon>
        <taxon>Serratia</taxon>
    </lineage>
</organism>
<proteinExistence type="predicted"/>
<keyword evidence="2" id="KW-1185">Reference proteome</keyword>
<gene>
    <name evidence="1" type="ORF">ACFFJ3_19630</name>
</gene>
<sequence length="526" mass="55946">MSLQGLPVSNIVNATINMSARTAQSRNFGALLVVGSSPVIDAGERIRAYSDISGVATDFGMNTPEYAAANLYYQQSPRPVTLFIARWLETDTAAMLRGAVLTTEQKNLSRFTAVKDGALKITIDGTAKTVSALDFSAETNLNGVALKLSSALGNATVTWNGSQFMVASKTTTAASVVTFATPGTAGTDLSELMGLAQDTGARLIPRQEKESIQACIAELANISTAWYGLVIANTNLNDDDVLAVAAFIEADGVSRIYGHTVQDPAGLEAYLLTERSVVIQSEDENGLLVEPVVAGTPTNLSAFAASGDITSLLKARKFSRTFVQYSSTTPYAAASLFGRAFSVNFNGNNTTITLKFKQQPGIAAETLTQTQANALAEKNCNVFVNYNNDTAIIQPGVMCNGDFIDERHGLDWLQNFVQNNLFNLLYTSTSKIPQTDTGVTRLLTNVEASLAQAANNGLVAPGVWNGGPVGIVQPGDTLTKGYYTYANPIAEQAQAEREKRLAPVIQCAIKLAGAVHFADVIINVNR</sequence>
<reference evidence="1 2" key="1">
    <citation type="submission" date="2024-09" db="EMBL/GenBank/DDBJ databases">
        <authorList>
            <person name="Sun Q."/>
            <person name="Mori K."/>
        </authorList>
    </citation>
    <scope>NUCLEOTIDE SEQUENCE [LARGE SCALE GENOMIC DNA]</scope>
    <source>
        <strain evidence="1 2">CCM 8626</strain>
    </source>
</reference>
<comment type="caution">
    <text evidence="1">The sequence shown here is derived from an EMBL/GenBank/DDBJ whole genome shotgun (WGS) entry which is preliminary data.</text>
</comment>
<protein>
    <submittedName>
        <fullName evidence="1">DUF3383 domain-containing protein</fullName>
    </submittedName>
</protein>
<dbReference type="RefSeq" id="WP_380678594.1">
    <property type="nucleotide sequence ID" value="NZ_CP173186.1"/>
</dbReference>
<dbReference type="Proteomes" id="UP001589792">
    <property type="component" value="Unassembled WGS sequence"/>
</dbReference>
<name>A0ABV6EI48_9GAMM</name>
<evidence type="ECO:0000313" key="2">
    <source>
        <dbReference type="Proteomes" id="UP001589792"/>
    </source>
</evidence>
<accession>A0ABV6EI48</accession>
<dbReference type="Pfam" id="PF11863">
    <property type="entry name" value="DUF3383"/>
    <property type="match status" value="2"/>
</dbReference>
<dbReference type="InterPro" id="IPR021808">
    <property type="entry name" value="DUF3383"/>
</dbReference>
<evidence type="ECO:0000313" key="1">
    <source>
        <dbReference type="EMBL" id="MFC0228679.1"/>
    </source>
</evidence>